<accession>A0A2S5A9A8</accession>
<dbReference type="Gene3D" id="3.40.50.720">
    <property type="entry name" value="NAD(P)-binding Rossmann-like Domain"/>
    <property type="match status" value="1"/>
</dbReference>
<sequence length="321" mass="35388">MILITGATGFVGSQLALDLTQQGKQVRAIKRPSAKVPEKLKVASIEWVDGDVLDYFSLEDAMEGISQVYHCAAKVALNPKYKAQMYKTNIEGTANVVNACLAKGVQKLMHVSSIAAVGFTKPGELITEEHKFEYGPTNSAYAISKYESENEVWRGVAEGLNALVVNPSIIIGMDDWERGSGRIFGMVNKGNKFYSDGGCGYVDVRDVSACMIKLMESDLKNQRYIINADNLSFMALFSLIAKQLNKPEPTVNIKKWQLAIGWRAAKIISLFTRKEPALTKDTAISAPVTQFYSNNKIVKAINFQFTPISQSVADIVQRNKS</sequence>
<dbReference type="GO" id="GO:0005737">
    <property type="term" value="C:cytoplasm"/>
    <property type="evidence" value="ECO:0007669"/>
    <property type="project" value="TreeGrafter"/>
</dbReference>
<comment type="caution">
    <text evidence="2">The sequence shown here is derived from an EMBL/GenBank/DDBJ whole genome shotgun (WGS) entry which is preliminary data.</text>
</comment>
<dbReference type="InterPro" id="IPR001509">
    <property type="entry name" value="Epimerase_deHydtase"/>
</dbReference>
<dbReference type="InterPro" id="IPR036291">
    <property type="entry name" value="NAD(P)-bd_dom_sf"/>
</dbReference>
<proteinExistence type="predicted"/>
<dbReference type="Pfam" id="PF01370">
    <property type="entry name" value="Epimerase"/>
    <property type="match status" value="1"/>
</dbReference>
<dbReference type="SUPFAM" id="SSF51735">
    <property type="entry name" value="NAD(P)-binding Rossmann-fold domains"/>
    <property type="match status" value="1"/>
</dbReference>
<dbReference type="PANTHER" id="PTHR48079">
    <property type="entry name" value="PROTEIN YEEZ"/>
    <property type="match status" value="1"/>
</dbReference>
<feature type="domain" description="NAD-dependent epimerase/dehydratase" evidence="1">
    <location>
        <begin position="2"/>
        <end position="224"/>
    </location>
</feature>
<organism evidence="2 3">
    <name type="scientific">Solitalea longa</name>
    <dbReference type="NCBI Taxonomy" id="2079460"/>
    <lineage>
        <taxon>Bacteria</taxon>
        <taxon>Pseudomonadati</taxon>
        <taxon>Bacteroidota</taxon>
        <taxon>Sphingobacteriia</taxon>
        <taxon>Sphingobacteriales</taxon>
        <taxon>Sphingobacteriaceae</taxon>
        <taxon>Solitalea</taxon>
    </lineage>
</organism>
<gene>
    <name evidence="2" type="ORF">C3K47_00935</name>
</gene>
<evidence type="ECO:0000313" key="3">
    <source>
        <dbReference type="Proteomes" id="UP000236893"/>
    </source>
</evidence>
<dbReference type="InterPro" id="IPR051783">
    <property type="entry name" value="NAD(P)-dependent_oxidoreduct"/>
</dbReference>
<name>A0A2S5A9A8_9SPHI</name>
<keyword evidence="3" id="KW-1185">Reference proteome</keyword>
<dbReference type="RefSeq" id="WP_103787197.1">
    <property type="nucleotide sequence ID" value="NZ_PQVF01000001.1"/>
</dbReference>
<evidence type="ECO:0000259" key="1">
    <source>
        <dbReference type="Pfam" id="PF01370"/>
    </source>
</evidence>
<dbReference type="OrthoDB" id="596910at2"/>
<dbReference type="PANTHER" id="PTHR48079:SF6">
    <property type="entry name" value="NAD(P)-BINDING DOMAIN-CONTAINING PROTEIN-RELATED"/>
    <property type="match status" value="1"/>
</dbReference>
<protein>
    <submittedName>
        <fullName evidence="2">Nucleoside-diphosphate sugar epimerase</fullName>
    </submittedName>
</protein>
<dbReference type="Proteomes" id="UP000236893">
    <property type="component" value="Unassembled WGS sequence"/>
</dbReference>
<dbReference type="AlphaFoldDB" id="A0A2S5A9A8"/>
<reference evidence="2 3" key="1">
    <citation type="submission" date="2018-01" db="EMBL/GenBank/DDBJ databases">
        <authorList>
            <person name="Gaut B.S."/>
            <person name="Morton B.R."/>
            <person name="Clegg M.T."/>
            <person name="Duvall M.R."/>
        </authorList>
    </citation>
    <scope>NUCLEOTIDE SEQUENCE [LARGE SCALE GENOMIC DNA]</scope>
    <source>
        <strain evidence="2 3">HR-AV</strain>
    </source>
</reference>
<evidence type="ECO:0000313" key="2">
    <source>
        <dbReference type="EMBL" id="POY39094.1"/>
    </source>
</evidence>
<dbReference type="GO" id="GO:0004029">
    <property type="term" value="F:aldehyde dehydrogenase (NAD+) activity"/>
    <property type="evidence" value="ECO:0007669"/>
    <property type="project" value="TreeGrafter"/>
</dbReference>
<dbReference type="EMBL" id="PQVF01000001">
    <property type="protein sequence ID" value="POY39094.1"/>
    <property type="molecule type" value="Genomic_DNA"/>
</dbReference>